<keyword evidence="3" id="KW-0349">Heme</keyword>
<dbReference type="Gene3D" id="1.10.489.10">
    <property type="entry name" value="Chloroperoxidase-like"/>
    <property type="match status" value="1"/>
</dbReference>
<feature type="signal peptide" evidence="8">
    <location>
        <begin position="1"/>
        <end position="21"/>
    </location>
</feature>
<dbReference type="Pfam" id="PF01328">
    <property type="entry name" value="Peroxidase_2"/>
    <property type="match status" value="1"/>
</dbReference>
<dbReference type="EMBL" id="KZ613952">
    <property type="protein sequence ID" value="PMD35705.1"/>
    <property type="molecule type" value="Genomic_DNA"/>
</dbReference>
<proteinExistence type="inferred from homology"/>
<dbReference type="GO" id="GO:0004601">
    <property type="term" value="F:peroxidase activity"/>
    <property type="evidence" value="ECO:0007669"/>
    <property type="project" value="UniProtKB-KW"/>
</dbReference>
<reference evidence="10 11" key="1">
    <citation type="submission" date="2016-04" db="EMBL/GenBank/DDBJ databases">
        <title>A degradative enzymes factory behind the ericoid mycorrhizal symbiosis.</title>
        <authorList>
            <consortium name="DOE Joint Genome Institute"/>
            <person name="Martino E."/>
            <person name="Morin E."/>
            <person name="Grelet G."/>
            <person name="Kuo A."/>
            <person name="Kohler A."/>
            <person name="Daghino S."/>
            <person name="Barry K."/>
            <person name="Choi C."/>
            <person name="Cichocki N."/>
            <person name="Clum A."/>
            <person name="Copeland A."/>
            <person name="Hainaut M."/>
            <person name="Haridas S."/>
            <person name="Labutti K."/>
            <person name="Lindquist E."/>
            <person name="Lipzen A."/>
            <person name="Khouja H.-R."/>
            <person name="Murat C."/>
            <person name="Ohm R."/>
            <person name="Olson A."/>
            <person name="Spatafora J."/>
            <person name="Veneault-Fourrey C."/>
            <person name="Henrissat B."/>
            <person name="Grigoriev I."/>
            <person name="Martin F."/>
            <person name="Perotto S."/>
        </authorList>
    </citation>
    <scope>NUCLEOTIDE SEQUENCE [LARGE SCALE GENOMIC DNA]</scope>
    <source>
        <strain evidence="10 11">F</strain>
    </source>
</reference>
<keyword evidence="11" id="KW-1185">Reference proteome</keyword>
<evidence type="ECO:0000256" key="3">
    <source>
        <dbReference type="ARBA" id="ARBA00022617"/>
    </source>
</evidence>
<evidence type="ECO:0000256" key="5">
    <source>
        <dbReference type="ARBA" id="ARBA00023002"/>
    </source>
</evidence>
<accession>A0A2J6RB18</accession>
<keyword evidence="4" id="KW-0479">Metal-binding</keyword>
<dbReference type="PROSITE" id="PS51405">
    <property type="entry name" value="HEME_HALOPEROXIDASE"/>
    <property type="match status" value="1"/>
</dbReference>
<name>A0A2J6RB18_HYAVF</name>
<protein>
    <submittedName>
        <fullName evidence="10">Cloroperoxidase</fullName>
    </submittedName>
</protein>
<dbReference type="Proteomes" id="UP000235786">
    <property type="component" value="Unassembled WGS sequence"/>
</dbReference>
<evidence type="ECO:0000313" key="11">
    <source>
        <dbReference type="Proteomes" id="UP000235786"/>
    </source>
</evidence>
<evidence type="ECO:0000259" key="9">
    <source>
        <dbReference type="PROSITE" id="PS51405"/>
    </source>
</evidence>
<feature type="domain" description="Heme haloperoxidase family profile" evidence="9">
    <location>
        <begin position="41"/>
        <end position="292"/>
    </location>
</feature>
<dbReference type="GO" id="GO:0046872">
    <property type="term" value="F:metal ion binding"/>
    <property type="evidence" value="ECO:0007669"/>
    <property type="project" value="UniProtKB-KW"/>
</dbReference>
<evidence type="ECO:0000256" key="2">
    <source>
        <dbReference type="ARBA" id="ARBA00022559"/>
    </source>
</evidence>
<evidence type="ECO:0000256" key="4">
    <source>
        <dbReference type="ARBA" id="ARBA00022723"/>
    </source>
</evidence>
<comment type="cofactor">
    <cofactor evidence="1">
        <name>heme b</name>
        <dbReference type="ChEBI" id="CHEBI:60344"/>
    </cofactor>
</comment>
<dbReference type="OrthoDB" id="407298at2759"/>
<feature type="chain" id="PRO_5014453536" evidence="8">
    <location>
        <begin position="22"/>
        <end position="415"/>
    </location>
</feature>
<evidence type="ECO:0000256" key="6">
    <source>
        <dbReference type="ARBA" id="ARBA00023004"/>
    </source>
</evidence>
<dbReference type="PANTHER" id="PTHR33577">
    <property type="entry name" value="STERIGMATOCYSTIN BIOSYNTHESIS PEROXIDASE STCC-RELATED"/>
    <property type="match status" value="1"/>
</dbReference>
<gene>
    <name evidence="10" type="ORF">L207DRAFT_467098</name>
</gene>
<sequence length="415" mass="44229">MKTGSFFSCLSFLSLVNYSYSYGSSAKRLLNPLTTPIEVTGEHSFIPPDFSAGDQRGPCPGLNALANHGYIARNGVTELVEVTAAINEVYGMGLDLAGALAIMGTVFVGNPLSLTPGFSIGGATGSVENLLGNVFGLLGTPRGLIGSHNFIESDSSNTRDDLYVTGDCSTLDLGLFTEWYNMSSDPVGDFNMDLMADRANLRFQQSKATNPNFWYGPYTGLVARNAGYAFAGRLFANYSEANPDGILTKEIIKSFFAICGDEGDFTYNRGWESIPQNWYRRPVDYGLVDLNLDIVSWVLKYPELGSIGGNTGTVNSFTGVDLGNVTGGVFNAESLLEGNNLMCFVFEAVKTLAPNSLSTLFSVLEIPLELITDTLGSALTGLSCPALTDLTIGGQGFEDAITTMFPGARKSGGAL</sequence>
<evidence type="ECO:0000256" key="7">
    <source>
        <dbReference type="ARBA" id="ARBA00025795"/>
    </source>
</evidence>
<dbReference type="InterPro" id="IPR036851">
    <property type="entry name" value="Chloroperoxidase-like_sf"/>
</dbReference>
<keyword evidence="5" id="KW-0560">Oxidoreductase</keyword>
<keyword evidence="6" id="KW-0408">Iron</keyword>
<dbReference type="PANTHER" id="PTHR33577:SF16">
    <property type="entry name" value="HEME HALOPEROXIDASE FAMILY PROFILE DOMAIN-CONTAINING PROTEIN"/>
    <property type="match status" value="1"/>
</dbReference>
<dbReference type="InterPro" id="IPR000028">
    <property type="entry name" value="Chloroperoxidase"/>
</dbReference>
<comment type="similarity">
    <text evidence="7">Belongs to the chloroperoxidase family.</text>
</comment>
<evidence type="ECO:0000256" key="8">
    <source>
        <dbReference type="SAM" id="SignalP"/>
    </source>
</evidence>
<keyword evidence="8" id="KW-0732">Signal</keyword>
<dbReference type="SUPFAM" id="SSF47571">
    <property type="entry name" value="Cloroperoxidase"/>
    <property type="match status" value="1"/>
</dbReference>
<evidence type="ECO:0000313" key="10">
    <source>
        <dbReference type="EMBL" id="PMD35705.1"/>
    </source>
</evidence>
<keyword evidence="2 10" id="KW-0575">Peroxidase</keyword>
<dbReference type="AlphaFoldDB" id="A0A2J6RB18"/>
<evidence type="ECO:0000256" key="1">
    <source>
        <dbReference type="ARBA" id="ARBA00001970"/>
    </source>
</evidence>
<organism evidence="10 11">
    <name type="scientific">Hyaloscypha variabilis (strain UAMH 11265 / GT02V1 / F)</name>
    <name type="common">Meliniomyces variabilis</name>
    <dbReference type="NCBI Taxonomy" id="1149755"/>
    <lineage>
        <taxon>Eukaryota</taxon>
        <taxon>Fungi</taxon>
        <taxon>Dikarya</taxon>
        <taxon>Ascomycota</taxon>
        <taxon>Pezizomycotina</taxon>
        <taxon>Leotiomycetes</taxon>
        <taxon>Helotiales</taxon>
        <taxon>Hyaloscyphaceae</taxon>
        <taxon>Hyaloscypha</taxon>
        <taxon>Hyaloscypha variabilis</taxon>
    </lineage>
</organism>